<dbReference type="FunFam" id="3.30.230.10:FF:000041">
    <property type="entry name" value="37S ribosomal protein S5"/>
    <property type="match status" value="1"/>
</dbReference>
<dbReference type="GO" id="GO:0006412">
    <property type="term" value="P:translation"/>
    <property type="evidence" value="ECO:0007669"/>
    <property type="project" value="InterPro"/>
</dbReference>
<dbReference type="Gene3D" id="3.30.230.10">
    <property type="match status" value="1"/>
</dbReference>
<sequence length="445" mass="49384">MSVSRPAARCRCLFSMPPSSVPKPHPRRTFTTTPPLNRRVRRGYKNIKAEDMGLINKAAAEYRPYSEEEKALLSKKYNKEQMDAIEAAEAEAATILGEGSESSSSSAITGIDPRDLATQAGFRRDYLRLGYVDDLSRISPVLDKRKSKEVPPNMKTNALPPSEEKLAEQLGEGLDSLLDRDPTVQAYFENNSEGRKVDPSTGKPTPETQVVDELIQSQIHQLERNNLYVDPEYSALAPDIPRVQDPRFVYESDEAETGEVDPDQQRVRRAIGMSEADASRFMQKVLVVRWVANQTRLGKVRSTSALAVAGSAQDGLLGIGSGKSVEPDQAMKQANANALRNVRPIPKYEGRTIYGDVQGKVSGTVVQLMHRPPGFGLRCQHLVFEMARAVGITDLAARVPRSRNKMNVVKATYQALMKQKLPEDVARGRGRKMVDVRKVYYAGRT</sequence>
<name>A0A6A6PBG6_9PEZI</name>
<dbReference type="Pfam" id="PF03719">
    <property type="entry name" value="Ribosomal_S5_C"/>
    <property type="match status" value="1"/>
</dbReference>
<keyword evidence="9" id="KW-1185">Reference proteome</keyword>
<evidence type="ECO:0000313" key="8">
    <source>
        <dbReference type="EMBL" id="KAF2461189.1"/>
    </source>
</evidence>
<dbReference type="Pfam" id="PF00333">
    <property type="entry name" value="Ribosomal_S5"/>
    <property type="match status" value="1"/>
</dbReference>
<comment type="similarity">
    <text evidence="1 5">Belongs to the universal ribosomal protein uS5 family.</text>
</comment>
<dbReference type="PROSITE" id="PS50881">
    <property type="entry name" value="S5_DSRBD"/>
    <property type="match status" value="1"/>
</dbReference>
<feature type="domain" description="S5 DRBM" evidence="7">
    <location>
        <begin position="281"/>
        <end position="345"/>
    </location>
</feature>
<organism evidence="8 9">
    <name type="scientific">Lineolata rhizophorae</name>
    <dbReference type="NCBI Taxonomy" id="578093"/>
    <lineage>
        <taxon>Eukaryota</taxon>
        <taxon>Fungi</taxon>
        <taxon>Dikarya</taxon>
        <taxon>Ascomycota</taxon>
        <taxon>Pezizomycotina</taxon>
        <taxon>Dothideomycetes</taxon>
        <taxon>Dothideomycetes incertae sedis</taxon>
        <taxon>Lineolatales</taxon>
        <taxon>Lineolataceae</taxon>
        <taxon>Lineolata</taxon>
    </lineage>
</organism>
<evidence type="ECO:0000256" key="5">
    <source>
        <dbReference type="RuleBase" id="RU003823"/>
    </source>
</evidence>
<feature type="region of interest" description="Disordered" evidence="6">
    <location>
        <begin position="17"/>
        <end position="39"/>
    </location>
</feature>
<dbReference type="InterPro" id="IPR005324">
    <property type="entry name" value="Ribosomal_uS5_C"/>
</dbReference>
<dbReference type="Gene3D" id="3.30.160.20">
    <property type="match status" value="1"/>
</dbReference>
<evidence type="ECO:0000256" key="3">
    <source>
        <dbReference type="ARBA" id="ARBA00023274"/>
    </source>
</evidence>
<dbReference type="SUPFAM" id="SSF54211">
    <property type="entry name" value="Ribosomal protein S5 domain 2-like"/>
    <property type="match status" value="1"/>
</dbReference>
<evidence type="ECO:0000256" key="4">
    <source>
        <dbReference type="PROSITE-ProRule" id="PRU00268"/>
    </source>
</evidence>
<evidence type="ECO:0000313" key="9">
    <source>
        <dbReference type="Proteomes" id="UP000799766"/>
    </source>
</evidence>
<dbReference type="GO" id="GO:1990904">
    <property type="term" value="C:ribonucleoprotein complex"/>
    <property type="evidence" value="ECO:0007669"/>
    <property type="project" value="UniProtKB-UniRule"/>
</dbReference>
<dbReference type="GO" id="GO:0003735">
    <property type="term" value="F:structural constituent of ribosome"/>
    <property type="evidence" value="ECO:0007669"/>
    <property type="project" value="UniProtKB-UniRule"/>
</dbReference>
<dbReference type="OrthoDB" id="309483at2759"/>
<protein>
    <recommendedName>
        <fullName evidence="7">S5 DRBM domain-containing protein</fullName>
    </recommendedName>
</protein>
<keyword evidence="2 4" id="KW-0689">Ribosomal protein</keyword>
<keyword evidence="3 4" id="KW-0687">Ribonucleoprotein</keyword>
<dbReference type="Proteomes" id="UP000799766">
    <property type="component" value="Unassembled WGS sequence"/>
</dbReference>
<dbReference type="GO" id="GO:0003723">
    <property type="term" value="F:RNA binding"/>
    <property type="evidence" value="ECO:0007669"/>
    <property type="project" value="InterPro"/>
</dbReference>
<dbReference type="InterPro" id="IPR013810">
    <property type="entry name" value="Ribosomal_uS5_N"/>
</dbReference>
<proteinExistence type="inferred from homology"/>
<evidence type="ECO:0000256" key="1">
    <source>
        <dbReference type="ARBA" id="ARBA00008945"/>
    </source>
</evidence>
<dbReference type="InterPro" id="IPR000851">
    <property type="entry name" value="Ribosomal_uS5"/>
</dbReference>
<dbReference type="InterPro" id="IPR014721">
    <property type="entry name" value="Ribsml_uS5_D2-typ_fold_subgr"/>
</dbReference>
<dbReference type="PANTHER" id="PTHR48277:SF1">
    <property type="entry name" value="MITOCHONDRIAL RIBOSOMAL PROTEIN S5"/>
    <property type="match status" value="1"/>
</dbReference>
<reference evidence="8" key="1">
    <citation type="journal article" date="2020" name="Stud. Mycol.">
        <title>101 Dothideomycetes genomes: a test case for predicting lifestyles and emergence of pathogens.</title>
        <authorList>
            <person name="Haridas S."/>
            <person name="Albert R."/>
            <person name="Binder M."/>
            <person name="Bloem J."/>
            <person name="Labutti K."/>
            <person name="Salamov A."/>
            <person name="Andreopoulos B."/>
            <person name="Baker S."/>
            <person name="Barry K."/>
            <person name="Bills G."/>
            <person name="Bluhm B."/>
            <person name="Cannon C."/>
            <person name="Castanera R."/>
            <person name="Culley D."/>
            <person name="Daum C."/>
            <person name="Ezra D."/>
            <person name="Gonzalez J."/>
            <person name="Henrissat B."/>
            <person name="Kuo A."/>
            <person name="Liang C."/>
            <person name="Lipzen A."/>
            <person name="Lutzoni F."/>
            <person name="Magnuson J."/>
            <person name="Mondo S."/>
            <person name="Nolan M."/>
            <person name="Ohm R."/>
            <person name="Pangilinan J."/>
            <person name="Park H.-J."/>
            <person name="Ramirez L."/>
            <person name="Alfaro M."/>
            <person name="Sun H."/>
            <person name="Tritt A."/>
            <person name="Yoshinaga Y."/>
            <person name="Zwiers L.-H."/>
            <person name="Turgeon B."/>
            <person name="Goodwin S."/>
            <person name="Spatafora J."/>
            <person name="Crous P."/>
            <person name="Grigoriev I."/>
        </authorList>
    </citation>
    <scope>NUCLEOTIDE SEQUENCE</scope>
    <source>
        <strain evidence="8">ATCC 16933</strain>
    </source>
</reference>
<evidence type="ECO:0000256" key="6">
    <source>
        <dbReference type="SAM" id="MobiDB-lite"/>
    </source>
</evidence>
<evidence type="ECO:0000259" key="7">
    <source>
        <dbReference type="PROSITE" id="PS50881"/>
    </source>
</evidence>
<dbReference type="AlphaFoldDB" id="A0A6A6PBG6"/>
<dbReference type="SUPFAM" id="SSF54768">
    <property type="entry name" value="dsRNA-binding domain-like"/>
    <property type="match status" value="1"/>
</dbReference>
<gene>
    <name evidence="8" type="ORF">BDY21DRAFT_315235</name>
</gene>
<dbReference type="PANTHER" id="PTHR48277">
    <property type="entry name" value="MITOCHONDRIAL RIBOSOMAL PROTEIN S5"/>
    <property type="match status" value="1"/>
</dbReference>
<dbReference type="InterPro" id="IPR020568">
    <property type="entry name" value="Ribosomal_Su5_D2-typ_SF"/>
</dbReference>
<accession>A0A6A6PBG6</accession>
<evidence type="ECO:0000256" key="2">
    <source>
        <dbReference type="ARBA" id="ARBA00022980"/>
    </source>
</evidence>
<dbReference type="GO" id="GO:0005840">
    <property type="term" value="C:ribosome"/>
    <property type="evidence" value="ECO:0007669"/>
    <property type="project" value="UniProtKB-KW"/>
</dbReference>
<dbReference type="EMBL" id="MU001672">
    <property type="protein sequence ID" value="KAF2461189.1"/>
    <property type="molecule type" value="Genomic_DNA"/>
</dbReference>